<dbReference type="SUPFAM" id="SSF57196">
    <property type="entry name" value="EGF/Laminin"/>
    <property type="match status" value="2"/>
</dbReference>
<dbReference type="InterPro" id="IPR000742">
    <property type="entry name" value="EGF"/>
</dbReference>
<dbReference type="OrthoDB" id="5985519at2759"/>
<dbReference type="STRING" id="283909.R7VFF6"/>
<accession>R7VFF6</accession>
<reference evidence="6" key="3">
    <citation type="submission" date="2015-06" db="UniProtKB">
        <authorList>
            <consortium name="EnsemblMetazoa"/>
        </authorList>
    </citation>
    <scope>IDENTIFICATION</scope>
</reference>
<evidence type="ECO:0000313" key="7">
    <source>
        <dbReference type="Proteomes" id="UP000014760"/>
    </source>
</evidence>
<gene>
    <name evidence="5" type="ORF">CAPTEDRAFT_212346</name>
</gene>
<name>R7VFF6_CAPTE</name>
<reference evidence="7" key="1">
    <citation type="submission" date="2012-12" db="EMBL/GenBank/DDBJ databases">
        <authorList>
            <person name="Hellsten U."/>
            <person name="Grimwood J."/>
            <person name="Chapman J.A."/>
            <person name="Shapiro H."/>
            <person name="Aerts A."/>
            <person name="Otillar R.P."/>
            <person name="Terry A.Y."/>
            <person name="Boore J.L."/>
            <person name="Simakov O."/>
            <person name="Marletaz F."/>
            <person name="Cho S.-J."/>
            <person name="Edsinger-Gonzales E."/>
            <person name="Havlak P."/>
            <person name="Kuo D.-H."/>
            <person name="Larsson T."/>
            <person name="Lv J."/>
            <person name="Arendt D."/>
            <person name="Savage R."/>
            <person name="Osoegawa K."/>
            <person name="de Jong P."/>
            <person name="Lindberg D.R."/>
            <person name="Seaver E.C."/>
            <person name="Weisblat D.A."/>
            <person name="Putnam N.H."/>
            <person name="Grigoriev I.V."/>
            <person name="Rokhsar D.S."/>
        </authorList>
    </citation>
    <scope>NUCLEOTIDE SEQUENCE</scope>
    <source>
        <strain evidence="7">I ESC-2004</strain>
    </source>
</reference>
<keyword evidence="7" id="KW-1185">Reference proteome</keyword>
<dbReference type="SMART" id="SM00179">
    <property type="entry name" value="EGF_CA"/>
    <property type="match status" value="2"/>
</dbReference>
<dbReference type="InterPro" id="IPR018097">
    <property type="entry name" value="EGF_Ca-bd_CS"/>
</dbReference>
<dbReference type="GO" id="GO:0005509">
    <property type="term" value="F:calcium ion binding"/>
    <property type="evidence" value="ECO:0007669"/>
    <property type="project" value="InterPro"/>
</dbReference>
<reference evidence="5 7" key="2">
    <citation type="journal article" date="2013" name="Nature">
        <title>Insights into bilaterian evolution from three spiralian genomes.</title>
        <authorList>
            <person name="Simakov O."/>
            <person name="Marletaz F."/>
            <person name="Cho S.J."/>
            <person name="Edsinger-Gonzales E."/>
            <person name="Havlak P."/>
            <person name="Hellsten U."/>
            <person name="Kuo D.H."/>
            <person name="Larsson T."/>
            <person name="Lv J."/>
            <person name="Arendt D."/>
            <person name="Savage R."/>
            <person name="Osoegawa K."/>
            <person name="de Jong P."/>
            <person name="Grimwood J."/>
            <person name="Chapman J.A."/>
            <person name="Shapiro H."/>
            <person name="Aerts A."/>
            <person name="Otillar R.P."/>
            <person name="Terry A.Y."/>
            <person name="Boore J.L."/>
            <person name="Grigoriev I.V."/>
            <person name="Lindberg D.R."/>
            <person name="Seaver E.C."/>
            <person name="Weisblat D.A."/>
            <person name="Putnam N.H."/>
            <person name="Rokhsar D.S."/>
        </authorList>
    </citation>
    <scope>NUCLEOTIDE SEQUENCE</scope>
    <source>
        <strain evidence="5 7">I ESC-2004</strain>
    </source>
</reference>
<evidence type="ECO:0000259" key="4">
    <source>
        <dbReference type="SMART" id="SM00181"/>
    </source>
</evidence>
<dbReference type="EnsemblMetazoa" id="CapteT212346">
    <property type="protein sequence ID" value="CapteP212346"/>
    <property type="gene ID" value="CapteG212346"/>
</dbReference>
<dbReference type="SMART" id="SM00181">
    <property type="entry name" value="EGF"/>
    <property type="match status" value="2"/>
</dbReference>
<dbReference type="PROSITE" id="PS01187">
    <property type="entry name" value="EGF_CA"/>
    <property type="match status" value="1"/>
</dbReference>
<dbReference type="EMBL" id="AMQN01038701">
    <property type="status" value="NOT_ANNOTATED_CDS"/>
    <property type="molecule type" value="Genomic_DNA"/>
</dbReference>
<protein>
    <recommendedName>
        <fullName evidence="8">EGF-like domain-containing protein</fullName>
    </recommendedName>
</protein>
<evidence type="ECO:0000313" key="5">
    <source>
        <dbReference type="EMBL" id="ELU14410.1"/>
    </source>
</evidence>
<organism evidence="5">
    <name type="scientific">Capitella teleta</name>
    <name type="common">Polychaete worm</name>
    <dbReference type="NCBI Taxonomy" id="283909"/>
    <lineage>
        <taxon>Eukaryota</taxon>
        <taxon>Metazoa</taxon>
        <taxon>Spiralia</taxon>
        <taxon>Lophotrochozoa</taxon>
        <taxon>Annelida</taxon>
        <taxon>Polychaeta</taxon>
        <taxon>Sedentaria</taxon>
        <taxon>Scolecida</taxon>
        <taxon>Capitellidae</taxon>
        <taxon>Capitella</taxon>
    </lineage>
</organism>
<proteinExistence type="predicted"/>
<keyword evidence="1" id="KW-0245">EGF-like domain</keyword>
<sequence>MADLPRITLKSTFECALSYDQKSRINIHECEVFNGGCSHTCVEEEGGYYCSCPHDHRLNQTDSRTCYEFVCGSGYEVAPAGDRCIDIDECQLDIDDCEDHCNNTIGAFECFCDENRHVVDGDPSKCTDSCLYSACNNHNHNIIKVRLNVVAKLFTTIFIC</sequence>
<evidence type="ECO:0000259" key="3">
    <source>
        <dbReference type="SMART" id="SM00179"/>
    </source>
</evidence>
<evidence type="ECO:0000313" key="6">
    <source>
        <dbReference type="EnsemblMetazoa" id="CapteP212346"/>
    </source>
</evidence>
<dbReference type="Proteomes" id="UP000014760">
    <property type="component" value="Unassembled WGS sequence"/>
</dbReference>
<evidence type="ECO:0008006" key="8">
    <source>
        <dbReference type="Google" id="ProtNLM"/>
    </source>
</evidence>
<dbReference type="HOGENOM" id="CLU_1653770_0_0_1"/>
<feature type="domain" description="EGF-like calcium-binding" evidence="3">
    <location>
        <begin position="26"/>
        <end position="67"/>
    </location>
</feature>
<dbReference type="InterPro" id="IPR049883">
    <property type="entry name" value="NOTCH1_EGF-like"/>
</dbReference>
<feature type="domain" description="EGF-like" evidence="4">
    <location>
        <begin position="29"/>
        <end position="67"/>
    </location>
</feature>
<dbReference type="Pfam" id="PF14670">
    <property type="entry name" value="FXa_inhibition"/>
    <property type="match status" value="1"/>
</dbReference>
<dbReference type="Gene3D" id="2.10.25.10">
    <property type="entry name" value="Laminin"/>
    <property type="match status" value="2"/>
</dbReference>
<keyword evidence="2" id="KW-1015">Disulfide bond</keyword>
<dbReference type="AlphaFoldDB" id="R7VFF6"/>
<dbReference type="EMBL" id="KB294530">
    <property type="protein sequence ID" value="ELU14410.1"/>
    <property type="molecule type" value="Genomic_DNA"/>
</dbReference>
<feature type="domain" description="EGF-like" evidence="4">
    <location>
        <begin position="89"/>
        <end position="127"/>
    </location>
</feature>
<dbReference type="Pfam" id="PF07645">
    <property type="entry name" value="EGF_CA"/>
    <property type="match status" value="1"/>
</dbReference>
<evidence type="ECO:0000256" key="1">
    <source>
        <dbReference type="ARBA" id="ARBA00022536"/>
    </source>
</evidence>
<evidence type="ECO:0000256" key="2">
    <source>
        <dbReference type="ARBA" id="ARBA00023157"/>
    </source>
</evidence>
<dbReference type="InterPro" id="IPR001881">
    <property type="entry name" value="EGF-like_Ca-bd_dom"/>
</dbReference>
<feature type="domain" description="EGF-like calcium-binding" evidence="3">
    <location>
        <begin position="86"/>
        <end position="127"/>
    </location>
</feature>